<comment type="caution">
    <text evidence="1">The sequence shown here is derived from an EMBL/GenBank/DDBJ whole genome shotgun (WGS) entry which is preliminary data.</text>
</comment>
<dbReference type="EMBL" id="RBOA01000159">
    <property type="protein sequence ID" value="RMM01638.1"/>
    <property type="molecule type" value="Genomic_DNA"/>
</dbReference>
<gene>
    <name evidence="1" type="ORF">ALQ86_03127</name>
</gene>
<dbReference type="Proteomes" id="UP000272627">
    <property type="component" value="Unassembled WGS sequence"/>
</dbReference>
<evidence type="ECO:0000313" key="1">
    <source>
        <dbReference type="EMBL" id="RMM01638.1"/>
    </source>
</evidence>
<feature type="non-terminal residue" evidence="1">
    <location>
        <position position="1"/>
    </location>
</feature>
<reference evidence="1 2" key="1">
    <citation type="submission" date="2018-08" db="EMBL/GenBank/DDBJ databases">
        <title>Recombination of ecologically and evolutionarily significant loci maintains genetic cohesion in the Pseudomonas syringae species complex.</title>
        <authorList>
            <person name="Dillon M."/>
            <person name="Thakur S."/>
            <person name="Almeida R.N.D."/>
            <person name="Weir B.S."/>
            <person name="Guttman D.S."/>
        </authorList>
    </citation>
    <scope>NUCLEOTIDE SEQUENCE [LARGE SCALE GENOMIC DNA]</scope>
    <source>
        <strain evidence="1 2">ICMP 8636</strain>
    </source>
</reference>
<sequence>GVGANVFAKEPLHSPEVYRLNYSLRGQVRSYGSLIIKASGRRAWERTCSRKGRYIHRKFID</sequence>
<proteinExistence type="predicted"/>
<dbReference type="AlphaFoldDB" id="A0A3M3AMD7"/>
<organism evidence="1 2">
    <name type="scientific">Pseudomonas amygdali pv. eriobotryae</name>
    <dbReference type="NCBI Taxonomy" id="129137"/>
    <lineage>
        <taxon>Bacteria</taxon>
        <taxon>Pseudomonadati</taxon>
        <taxon>Pseudomonadota</taxon>
        <taxon>Gammaproteobacteria</taxon>
        <taxon>Pseudomonadales</taxon>
        <taxon>Pseudomonadaceae</taxon>
        <taxon>Pseudomonas</taxon>
        <taxon>Pseudomonas amygdali</taxon>
    </lineage>
</organism>
<accession>A0A3M3AMD7</accession>
<name>A0A3M3AMD7_PSEA0</name>
<protein>
    <submittedName>
        <fullName evidence="1">Uncharacterized protein</fullName>
    </submittedName>
</protein>
<evidence type="ECO:0000313" key="2">
    <source>
        <dbReference type="Proteomes" id="UP000272627"/>
    </source>
</evidence>